<dbReference type="KEGG" id="eaj:Q3M24_21160"/>
<organism evidence="1">
    <name type="scientific">Candidatus Electrothrix aestuarii</name>
    <dbReference type="NCBI Taxonomy" id="3062594"/>
    <lineage>
        <taxon>Bacteria</taxon>
        <taxon>Pseudomonadati</taxon>
        <taxon>Thermodesulfobacteriota</taxon>
        <taxon>Desulfobulbia</taxon>
        <taxon>Desulfobulbales</taxon>
        <taxon>Desulfobulbaceae</taxon>
        <taxon>Candidatus Electrothrix</taxon>
    </lineage>
</organism>
<keyword evidence="1" id="KW-0132">Cell division</keyword>
<proteinExistence type="predicted"/>
<reference evidence="1" key="1">
    <citation type="journal article" date="2024" name="Syst. Appl. Microbiol.">
        <title>First single-strain enrichments of Electrothrix cable bacteria, description of E. aestuarii sp. nov. and E. rattekaaiensis sp. nov., and proposal of a cable bacteria taxonomy following the rules of the SeqCode.</title>
        <authorList>
            <person name="Plum-Jensen L.E."/>
            <person name="Schramm A."/>
            <person name="Marshall I.P.G."/>
        </authorList>
    </citation>
    <scope>NUCLEOTIDE SEQUENCE</scope>
    <source>
        <strain evidence="1">Rat1</strain>
    </source>
</reference>
<evidence type="ECO:0000313" key="1">
    <source>
        <dbReference type="EMBL" id="XCN72768.1"/>
    </source>
</evidence>
<accession>A0AAU8LU79</accession>
<dbReference type="EMBL" id="CP159373">
    <property type="protein sequence ID" value="XCN72768.1"/>
    <property type="molecule type" value="Genomic_DNA"/>
</dbReference>
<protein>
    <submittedName>
        <fullName evidence="1">Cell division protein ZapA</fullName>
    </submittedName>
</protein>
<name>A0AAU8LU79_9BACT</name>
<dbReference type="SUPFAM" id="SSF102829">
    <property type="entry name" value="Cell division protein ZapA-like"/>
    <property type="match status" value="1"/>
</dbReference>
<dbReference type="InterPro" id="IPR036192">
    <property type="entry name" value="Cell_div_ZapA-like_sf"/>
</dbReference>
<reference evidence="1" key="2">
    <citation type="submission" date="2024-06" db="EMBL/GenBank/DDBJ databases">
        <authorList>
            <person name="Plum-Jensen L.E."/>
            <person name="Schramm A."/>
            <person name="Marshall I.P.G."/>
        </authorList>
    </citation>
    <scope>NUCLEOTIDE SEQUENCE</scope>
    <source>
        <strain evidence="1">Rat1</strain>
    </source>
</reference>
<sequence>MEERRISFTLYGQEFSFYSDVPDDEVQEAVSVLRKELGAPEECGPTTTVPSSTMLVLACLRIAARYVSMQREFDGFYAERKRYKGKNDIISGIIERVSATLKT</sequence>
<dbReference type="Pfam" id="PF05164">
    <property type="entry name" value="ZapA"/>
    <property type="match status" value="1"/>
</dbReference>
<dbReference type="InterPro" id="IPR007838">
    <property type="entry name" value="Cell_div_ZapA-like"/>
</dbReference>
<gene>
    <name evidence="1" type="primary">zapA</name>
    <name evidence="1" type="ORF">Q3M24_21160</name>
</gene>
<dbReference type="AlphaFoldDB" id="A0AAU8LU79"/>
<dbReference type="GO" id="GO:0051301">
    <property type="term" value="P:cell division"/>
    <property type="evidence" value="ECO:0007669"/>
    <property type="project" value="UniProtKB-KW"/>
</dbReference>
<keyword evidence="1" id="KW-0131">Cell cycle</keyword>